<comment type="caution">
    <text evidence="9">The sequence shown here is derived from an EMBL/GenBank/DDBJ whole genome shotgun (WGS) entry which is preliminary data.</text>
</comment>
<evidence type="ECO:0000256" key="7">
    <source>
        <dbReference type="SAM" id="SignalP"/>
    </source>
</evidence>
<proteinExistence type="predicted"/>
<evidence type="ECO:0000256" key="5">
    <source>
        <dbReference type="ARBA" id="ARBA00022833"/>
    </source>
</evidence>
<dbReference type="AlphaFoldDB" id="A0A6I4T2V4"/>
<dbReference type="Gene3D" id="1.25.40.10">
    <property type="entry name" value="Tetratricopeptide repeat domain"/>
    <property type="match status" value="1"/>
</dbReference>
<evidence type="ECO:0000256" key="3">
    <source>
        <dbReference type="ARBA" id="ARBA00022723"/>
    </source>
</evidence>
<dbReference type="EMBL" id="WTYT01000003">
    <property type="protein sequence ID" value="MXO65574.1"/>
    <property type="molecule type" value="Genomic_DNA"/>
</dbReference>
<dbReference type="Pfam" id="PF01435">
    <property type="entry name" value="Peptidase_M48"/>
    <property type="match status" value="1"/>
</dbReference>
<dbReference type="GO" id="GO:0004222">
    <property type="term" value="F:metalloendopeptidase activity"/>
    <property type="evidence" value="ECO:0007669"/>
    <property type="project" value="InterPro"/>
</dbReference>
<dbReference type="InterPro" id="IPR051156">
    <property type="entry name" value="Mito/Outer_Membr_Metalloprot"/>
</dbReference>
<evidence type="ECO:0000259" key="8">
    <source>
        <dbReference type="Pfam" id="PF01435"/>
    </source>
</evidence>
<keyword evidence="7" id="KW-0732">Signal</keyword>
<dbReference type="CDD" id="cd07324">
    <property type="entry name" value="M48C_Oma1-like"/>
    <property type="match status" value="1"/>
</dbReference>
<evidence type="ECO:0000313" key="10">
    <source>
        <dbReference type="Proteomes" id="UP000438476"/>
    </source>
</evidence>
<accession>A0A6I4T2V4</accession>
<evidence type="ECO:0000256" key="1">
    <source>
        <dbReference type="ARBA" id="ARBA00001947"/>
    </source>
</evidence>
<dbReference type="Proteomes" id="UP000438476">
    <property type="component" value="Unassembled WGS sequence"/>
</dbReference>
<feature type="signal peptide" evidence="7">
    <location>
        <begin position="1"/>
        <end position="26"/>
    </location>
</feature>
<dbReference type="GO" id="GO:0051603">
    <property type="term" value="P:proteolysis involved in protein catabolic process"/>
    <property type="evidence" value="ECO:0007669"/>
    <property type="project" value="TreeGrafter"/>
</dbReference>
<dbReference type="PANTHER" id="PTHR22726:SF1">
    <property type="entry name" value="METALLOENDOPEPTIDASE OMA1, MITOCHONDRIAL"/>
    <property type="match status" value="1"/>
</dbReference>
<name>A0A6I4T2V4_9SPHN</name>
<dbReference type="GO" id="GO:0046872">
    <property type="term" value="F:metal ion binding"/>
    <property type="evidence" value="ECO:0007669"/>
    <property type="project" value="UniProtKB-KW"/>
</dbReference>
<protein>
    <submittedName>
        <fullName evidence="9">M48 family metalloprotease</fullName>
    </submittedName>
</protein>
<dbReference type="SUPFAM" id="SSF48452">
    <property type="entry name" value="TPR-like"/>
    <property type="match status" value="1"/>
</dbReference>
<evidence type="ECO:0000256" key="6">
    <source>
        <dbReference type="ARBA" id="ARBA00023049"/>
    </source>
</evidence>
<dbReference type="InterPro" id="IPR001915">
    <property type="entry name" value="Peptidase_M48"/>
</dbReference>
<keyword evidence="10" id="KW-1185">Reference proteome</keyword>
<dbReference type="OrthoDB" id="9814887at2"/>
<dbReference type="Pfam" id="PF13432">
    <property type="entry name" value="TPR_16"/>
    <property type="match status" value="2"/>
</dbReference>
<keyword evidence="3" id="KW-0479">Metal-binding</keyword>
<dbReference type="Gene3D" id="3.30.2010.10">
    <property type="entry name" value="Metalloproteases ('zincins'), catalytic domain"/>
    <property type="match status" value="1"/>
</dbReference>
<keyword evidence="6 9" id="KW-0482">Metalloprotease</keyword>
<sequence length="454" mass="49382">MGSMRIFARIIAFMAALSLAATPATAQSILRDAESEALFQDMIDPLAEAAGLQPGAVEIVLINDPSINAFVAGGQRIYIHSGLINAADSANQVQGVMAHELGHIMGGHIISTRDGISKASNITILSMLLGAAAALAGSGEAGMGMMMMGQQAAMGSFLAFSRTQEASADAAGAEYLSKAHITGKGSLEFFKKLQNREFRYGYSQNDEAGFARTHPLSGDRITRLRQDYEKDPAWNTAPDPDLQRRFERIKAKLYGYLAEPSATLRSYPEYMDSVPARYARAYAYHKDAQIDKALAETKALLQKNPDDPYFLELEGQVLLESGRPKEALAPLREATHLTGNTPLIASTFGHALIATEDRANFSEAEQVLRAAVARDRENPFAWYQLGIVYASEGDMPRARLASAEQQIMSNRPAQALQSAEVAEQGLPTGSPDWLRAQDIAMQARAELEQRSKRK</sequence>
<comment type="cofactor">
    <cofactor evidence="1">
        <name>Zn(2+)</name>
        <dbReference type="ChEBI" id="CHEBI:29105"/>
    </cofactor>
</comment>
<gene>
    <name evidence="9" type="ORF">GRI91_07395</name>
</gene>
<keyword evidence="2 9" id="KW-0645">Protease</keyword>
<keyword evidence="4" id="KW-0378">Hydrolase</keyword>
<feature type="domain" description="Peptidase M48" evidence="8">
    <location>
        <begin position="39"/>
        <end position="226"/>
    </location>
</feature>
<dbReference type="PANTHER" id="PTHR22726">
    <property type="entry name" value="METALLOENDOPEPTIDASE OMA1"/>
    <property type="match status" value="1"/>
</dbReference>
<dbReference type="InterPro" id="IPR011990">
    <property type="entry name" value="TPR-like_helical_dom_sf"/>
</dbReference>
<evidence type="ECO:0000256" key="4">
    <source>
        <dbReference type="ARBA" id="ARBA00022801"/>
    </source>
</evidence>
<feature type="chain" id="PRO_5026327653" evidence="7">
    <location>
        <begin position="27"/>
        <end position="454"/>
    </location>
</feature>
<keyword evidence="5" id="KW-0862">Zinc</keyword>
<evidence type="ECO:0000313" key="9">
    <source>
        <dbReference type="EMBL" id="MXO65574.1"/>
    </source>
</evidence>
<evidence type="ECO:0000256" key="2">
    <source>
        <dbReference type="ARBA" id="ARBA00022670"/>
    </source>
</evidence>
<reference evidence="9 10" key="1">
    <citation type="submission" date="2019-12" db="EMBL/GenBank/DDBJ databases">
        <title>Genomic-based taxomic classification of the family Erythrobacteraceae.</title>
        <authorList>
            <person name="Xu L."/>
        </authorList>
    </citation>
    <scope>NUCLEOTIDE SEQUENCE [LARGE SCALE GENOMIC DNA]</scope>
    <source>
        <strain evidence="9 10">LMG 29518</strain>
    </source>
</reference>
<organism evidence="9 10">
    <name type="scientific">Altericroceibacterium endophyticum</name>
    <dbReference type="NCBI Taxonomy" id="1808508"/>
    <lineage>
        <taxon>Bacteria</taxon>
        <taxon>Pseudomonadati</taxon>
        <taxon>Pseudomonadota</taxon>
        <taxon>Alphaproteobacteria</taxon>
        <taxon>Sphingomonadales</taxon>
        <taxon>Erythrobacteraceae</taxon>
        <taxon>Altericroceibacterium</taxon>
    </lineage>
</organism>
<dbReference type="GO" id="GO:0016020">
    <property type="term" value="C:membrane"/>
    <property type="evidence" value="ECO:0007669"/>
    <property type="project" value="TreeGrafter"/>
</dbReference>